<evidence type="ECO:0000256" key="7">
    <source>
        <dbReference type="ARBA" id="ARBA00022842"/>
    </source>
</evidence>
<evidence type="ECO:0000256" key="13">
    <source>
        <dbReference type="RuleBase" id="RU366042"/>
    </source>
</evidence>
<dbReference type="InterPro" id="IPR030479">
    <property type="entry name" value="Syndecan_CS"/>
</dbReference>
<comment type="similarity">
    <text evidence="3">Belongs to the neurexin family.</text>
</comment>
<feature type="region of interest" description="Disordered" evidence="15">
    <location>
        <begin position="376"/>
        <end position="417"/>
    </location>
</feature>
<evidence type="ECO:0000256" key="8">
    <source>
        <dbReference type="ARBA" id="ARBA00022946"/>
    </source>
</evidence>
<evidence type="ECO:0000256" key="14">
    <source>
        <dbReference type="SAM" id="Coils"/>
    </source>
</evidence>
<dbReference type="InterPro" id="IPR003585">
    <property type="entry name" value="Neurexin-like"/>
</dbReference>
<evidence type="ECO:0000256" key="2">
    <source>
        <dbReference type="ARBA" id="ARBA00004479"/>
    </source>
</evidence>
<proteinExistence type="inferred from homology"/>
<feature type="transmembrane region" description="Helical" evidence="13">
    <location>
        <begin position="252"/>
        <end position="268"/>
    </location>
</feature>
<comment type="subunit">
    <text evidence="4">Homopentamer.</text>
</comment>
<protein>
    <recommendedName>
        <fullName evidence="13">Magnesium transporter</fullName>
    </recommendedName>
</protein>
<dbReference type="GO" id="GO:0005743">
    <property type="term" value="C:mitochondrial inner membrane"/>
    <property type="evidence" value="ECO:0007669"/>
    <property type="project" value="UniProtKB-SubCell"/>
</dbReference>
<dbReference type="STRING" id="84645.A0A498LJW6"/>
<feature type="compositionally biased region" description="Basic and acidic residues" evidence="15">
    <location>
        <begin position="458"/>
        <end position="467"/>
    </location>
</feature>
<dbReference type="GO" id="GO:0015095">
    <property type="term" value="F:magnesium ion transmembrane transporter activity"/>
    <property type="evidence" value="ECO:0007669"/>
    <property type="project" value="TreeGrafter"/>
</dbReference>
<comment type="subcellular location">
    <subcellularLocation>
        <location evidence="1">Membrane</location>
        <topology evidence="1">Multi-pass membrane protein</topology>
    </subcellularLocation>
    <subcellularLocation>
        <location evidence="2">Membrane</location>
        <topology evidence="2">Single-pass type I membrane protein</topology>
    </subcellularLocation>
    <subcellularLocation>
        <location evidence="13">Mitochondrion inner membrane</location>
        <topology evidence="13">Multi-pass membrane protein</topology>
    </subcellularLocation>
</comment>
<keyword evidence="10 13" id="KW-0406">Ion transport</keyword>
<dbReference type="Gene3D" id="1.20.58.340">
    <property type="entry name" value="Magnesium transport protein CorA, transmembrane region"/>
    <property type="match status" value="1"/>
</dbReference>
<evidence type="ECO:0000313" key="17">
    <source>
        <dbReference type="EMBL" id="RXN05907.1"/>
    </source>
</evidence>
<evidence type="ECO:0000256" key="12">
    <source>
        <dbReference type="ARBA" id="ARBA00093432"/>
    </source>
</evidence>
<comment type="similarity">
    <text evidence="13">Belongs to the CorA metal ion transporter (MIT) (TC 1.A.35) family.</text>
</comment>
<name>A0A498LJW6_LABRO</name>
<keyword evidence="13" id="KW-0496">Mitochondrion</keyword>
<dbReference type="InterPro" id="IPR039204">
    <property type="entry name" value="MRS2-like"/>
</dbReference>
<dbReference type="InterPro" id="IPR027789">
    <property type="entry name" value="Syndecan/Neurexin_dom"/>
</dbReference>
<sequence length="482" mass="53483">MLDTENCEVLKITFQTPSYINMWTSTSQHTAAQSSGTLGTDASQAALSSVAPVFVVSLKAVVTPKSLLVLDFRGLGLEKWLVLELGPQLAGDGNLATYSLPFEFRALEAILQHRVNVLQMRLNEVQPQVLDCLESLVDPKLLSADRSKLHMLLLNSKSEESSLGIDHAEEMELLLENYFMQAEELGNKARELKDLIDDSESVIFINLDSHRNVMMRLNLQLTMGTFSLSLFGLMGVAFGMNLESSFEEDPRVFWLVTGFMFLGSGLIWRRLLSFLGRHLEPSSPPPVLVSGQSPSLTDDIYLDDQQSGDYPLDDDDFTSGSGSGFSDTDDDEDTSTVIVRYPEFKADSTQEPVYSSSPSLDSSISKEQDKISIDTFIDSDVGQENTDHQTEKPRVTAEATSSPSVEKDADRRHEPHTENLFQRTEVLAAVIAGGVIGFLFAVFLILLLVYRMRKKDEGSYDLGERKPPSSAYQKAPSKEFYA</sequence>
<feature type="compositionally biased region" description="Basic and acidic residues" evidence="15">
    <location>
        <begin position="385"/>
        <end position="395"/>
    </location>
</feature>
<dbReference type="Proteomes" id="UP000290572">
    <property type="component" value="Unassembled WGS sequence"/>
</dbReference>
<feature type="compositionally biased region" description="Basic and acidic residues" evidence="15">
    <location>
        <begin position="405"/>
        <end position="417"/>
    </location>
</feature>
<keyword evidence="9 13" id="KW-1133">Transmembrane helix</keyword>
<evidence type="ECO:0000256" key="11">
    <source>
        <dbReference type="ARBA" id="ARBA00023136"/>
    </source>
</evidence>
<dbReference type="CDD" id="cd12823">
    <property type="entry name" value="Mrs2_Mfm1p-like"/>
    <property type="match status" value="1"/>
</dbReference>
<evidence type="ECO:0000256" key="4">
    <source>
        <dbReference type="ARBA" id="ARBA00011255"/>
    </source>
</evidence>
<dbReference type="PANTHER" id="PTHR13890:SF0">
    <property type="entry name" value="MAGNESIUM TRANSPORTER MRS2 HOMOLOG, MITOCHONDRIAL"/>
    <property type="match status" value="1"/>
</dbReference>
<keyword evidence="6 13" id="KW-0812">Transmembrane</keyword>
<feature type="region of interest" description="Disordered" evidence="15">
    <location>
        <begin position="300"/>
        <end position="333"/>
    </location>
</feature>
<dbReference type="SMART" id="SM00294">
    <property type="entry name" value="4.1m"/>
    <property type="match status" value="1"/>
</dbReference>
<evidence type="ECO:0000256" key="9">
    <source>
        <dbReference type="ARBA" id="ARBA00022989"/>
    </source>
</evidence>
<keyword evidence="14" id="KW-0175">Coiled coil</keyword>
<feature type="coiled-coil region" evidence="14">
    <location>
        <begin position="168"/>
        <end position="202"/>
    </location>
</feature>
<evidence type="ECO:0000256" key="5">
    <source>
        <dbReference type="ARBA" id="ARBA00022448"/>
    </source>
</evidence>
<dbReference type="AlphaFoldDB" id="A0A498LJW6"/>
<keyword evidence="8" id="KW-0809">Transit peptide</keyword>
<comment type="caution">
    <text evidence="13">Lacks conserved residue(s) required for the propagation of feature annotation.</text>
</comment>
<keyword evidence="13" id="KW-0999">Mitochondrion inner membrane</keyword>
<organism evidence="17 18">
    <name type="scientific">Labeo rohita</name>
    <name type="common">Indian major carp</name>
    <name type="synonym">Cyprinus rohita</name>
    <dbReference type="NCBI Taxonomy" id="84645"/>
    <lineage>
        <taxon>Eukaryota</taxon>
        <taxon>Metazoa</taxon>
        <taxon>Chordata</taxon>
        <taxon>Craniata</taxon>
        <taxon>Vertebrata</taxon>
        <taxon>Euteleostomi</taxon>
        <taxon>Actinopterygii</taxon>
        <taxon>Neopterygii</taxon>
        <taxon>Teleostei</taxon>
        <taxon>Ostariophysi</taxon>
        <taxon>Cypriniformes</taxon>
        <taxon>Cyprinidae</taxon>
        <taxon>Labeoninae</taxon>
        <taxon>Labeonini</taxon>
        <taxon>Labeo</taxon>
    </lineage>
</organism>
<feature type="domain" description="Neurexin/syndecan/glycophorin C" evidence="16">
    <location>
        <begin position="449"/>
        <end position="467"/>
    </location>
</feature>
<evidence type="ECO:0000256" key="15">
    <source>
        <dbReference type="SAM" id="MobiDB-lite"/>
    </source>
</evidence>
<keyword evidence="11 13" id="KW-0472">Membrane</keyword>
<evidence type="ECO:0000256" key="3">
    <source>
        <dbReference type="ARBA" id="ARBA00010241"/>
    </source>
</evidence>
<dbReference type="Pfam" id="PF22099">
    <property type="entry name" value="MRS2-like"/>
    <property type="match status" value="1"/>
</dbReference>
<gene>
    <name evidence="17" type="ORF">ROHU_033120</name>
</gene>
<reference evidence="17 18" key="1">
    <citation type="submission" date="2018-03" db="EMBL/GenBank/DDBJ databases">
        <title>Draft genome sequence of Rohu Carp (Labeo rohita).</title>
        <authorList>
            <person name="Das P."/>
            <person name="Kushwaha B."/>
            <person name="Joshi C.G."/>
            <person name="Kumar D."/>
            <person name="Nagpure N.S."/>
            <person name="Sahoo L."/>
            <person name="Das S.P."/>
            <person name="Bit A."/>
            <person name="Patnaik S."/>
            <person name="Meher P.K."/>
            <person name="Jayasankar P."/>
            <person name="Koringa P.G."/>
            <person name="Patel N.V."/>
            <person name="Hinsu A.T."/>
            <person name="Kumar R."/>
            <person name="Pandey M."/>
            <person name="Agarwal S."/>
            <person name="Srivastava S."/>
            <person name="Singh M."/>
            <person name="Iquebal M.A."/>
            <person name="Jaiswal S."/>
            <person name="Angadi U.B."/>
            <person name="Kumar N."/>
            <person name="Raza M."/>
            <person name="Shah T.M."/>
            <person name="Rai A."/>
            <person name="Jena J.K."/>
        </authorList>
    </citation>
    <scope>NUCLEOTIDE SEQUENCE [LARGE SCALE GENOMIC DNA]</scope>
    <source>
        <strain evidence="17">DASCIFA01</strain>
        <tissue evidence="17">Testis</tissue>
    </source>
</reference>
<evidence type="ECO:0000256" key="1">
    <source>
        <dbReference type="ARBA" id="ARBA00004141"/>
    </source>
</evidence>
<keyword evidence="7 13" id="KW-0460">Magnesium</keyword>
<accession>A0A498LJW6</accession>
<feature type="transmembrane region" description="Helical" evidence="13">
    <location>
        <begin position="221"/>
        <end position="240"/>
    </location>
</feature>
<keyword evidence="18" id="KW-1185">Reference proteome</keyword>
<dbReference type="EMBL" id="QBIY01013386">
    <property type="protein sequence ID" value="RXN05907.1"/>
    <property type="molecule type" value="Genomic_DNA"/>
</dbReference>
<evidence type="ECO:0000256" key="6">
    <source>
        <dbReference type="ARBA" id="ARBA00022692"/>
    </source>
</evidence>
<dbReference type="Pfam" id="PF01034">
    <property type="entry name" value="Syndecan"/>
    <property type="match status" value="1"/>
</dbReference>
<evidence type="ECO:0000259" key="16">
    <source>
        <dbReference type="SMART" id="SM00294"/>
    </source>
</evidence>
<keyword evidence="5 13" id="KW-0813">Transport</keyword>
<evidence type="ECO:0000256" key="10">
    <source>
        <dbReference type="ARBA" id="ARBA00023065"/>
    </source>
</evidence>
<evidence type="ECO:0000313" key="18">
    <source>
        <dbReference type="Proteomes" id="UP000290572"/>
    </source>
</evidence>
<comment type="function">
    <text evidence="12">Magnesium transporter that mediates the influx of magnesium into the mitochondrial matrix and regulates magnesium metabolism. Also permeable to calcium, sodium and potassium ions. Required for normal expression of the mitochondrial respiratory complex I subunits. May play a role in maintaining the inner mitochondrial membrane potential.</text>
</comment>
<dbReference type="PANTHER" id="PTHR13890">
    <property type="entry name" value="RNA SPLICING PROTEIN MRS2, MITOCHONDRIAL"/>
    <property type="match status" value="1"/>
</dbReference>
<feature type="transmembrane region" description="Helical" evidence="13">
    <location>
        <begin position="426"/>
        <end position="450"/>
    </location>
</feature>
<dbReference type="PROSITE" id="PS00964">
    <property type="entry name" value="SYNDECAN"/>
    <property type="match status" value="1"/>
</dbReference>
<comment type="caution">
    <text evidence="17">The sequence shown here is derived from an EMBL/GenBank/DDBJ whole genome shotgun (WGS) entry which is preliminary data.</text>
</comment>
<dbReference type="GO" id="GO:0045016">
    <property type="term" value="P:mitochondrial magnesium ion transmembrane transport"/>
    <property type="evidence" value="ECO:0007669"/>
    <property type="project" value="TreeGrafter"/>
</dbReference>
<feature type="region of interest" description="Disordered" evidence="15">
    <location>
        <begin position="458"/>
        <end position="482"/>
    </location>
</feature>